<dbReference type="AlphaFoldDB" id="A0A9P8N8N6"/>
<keyword evidence="7" id="KW-0408">Iron</keyword>
<evidence type="ECO:0000256" key="9">
    <source>
        <dbReference type="ARBA" id="ARBA00023277"/>
    </source>
</evidence>
<keyword evidence="8" id="KW-0456">Lyase</keyword>
<evidence type="ECO:0000256" key="6">
    <source>
        <dbReference type="ARBA" id="ARBA00022801"/>
    </source>
</evidence>
<dbReference type="Proteomes" id="UP000813423">
    <property type="component" value="Unassembled WGS sequence"/>
</dbReference>
<sequence length="909" mass="97430">MQYHGHCLVDSAATGKLLYANVGLSFWAGVDSQTGEIIDRHHPLHGQSVNGRILAIPCSRGSCTGSIVLIELLLNQCAPAGLIFQQPEQIITLGVVVAKTLLGLSIPVLVLKPAEFHSLKDYRYAAITGPTLQTGEDPLPPPTYEAPSCAPSGTIDLSETDEAILHGARGAAAQKAMEILLSFAQIQGATRLIDISRAHIDACIYTGPASLRIPQTFLSLGARVAIPTTLNSISIDRRRWRELGVKEELAVPADQLVETYLAMGARPDIGWSESNAVVFANSVLGARTQKYPDLIDVCIALTGRAPLAGGHADEGRTPSVVVEVADFPKMDDAVWPLLGYHIGQLAGGDIPLVVGLEQTKPRMADLKAFGAAFATTASASMFHVRGVTPEATKFEGVRHTAKRMAVHESDLVRTWEDLNTAQDSSVGLVSLGNPHFSLEEFESLSRLCADRKKDPSVQMMITTGRETYELAASKGYIQILEAFGATIITDTCWCMIREPVIPPQTINLMTNSAKYAHYAPGMVQRGVHFGSLAHSASYDPASPSRRVRSAVPGYRLDRVPVLMQLPCEAEVYTLMTEGLPPHPNSHRFATNLGDENRLAITATLFASQITTKQAPSALRAFYNKARSGGDCTGADALQTGFYNTEWSGGHTTYCTKYLPTGKGFYLKGPGSDLANMDIDCDGEQSRGDGRCKSSTDTQGQTRWGLKHLEKHGVRDLNANLHPYVVLGNEGGYSPTFDPRTVGVEPLSIVAVVCADELVYGVWGDTNGDDNEHPMVGEASLALATACYGPSISGNSGHDEADVLYIAFAGKEAVPARAKWDADSYEAFEESITAQGDQLVSQLFGDRSTATGGSDPHHTSAAPIDSDSDSDSDDDDDGSSKHSDKSDGARRSTIPRLCHTILVALIALVC</sequence>
<evidence type="ECO:0000256" key="3">
    <source>
        <dbReference type="ARBA" id="ARBA00007799"/>
    </source>
</evidence>
<evidence type="ECO:0000256" key="12">
    <source>
        <dbReference type="RuleBase" id="RU361208"/>
    </source>
</evidence>
<keyword evidence="9" id="KW-0119">Carbohydrate metabolism</keyword>
<dbReference type="Pfam" id="PF04412">
    <property type="entry name" value="AcnX"/>
    <property type="match status" value="1"/>
</dbReference>
<evidence type="ECO:0000313" key="17">
    <source>
        <dbReference type="Proteomes" id="UP000813423"/>
    </source>
</evidence>
<evidence type="ECO:0000313" key="16">
    <source>
        <dbReference type="EMBL" id="KAH1898493.1"/>
    </source>
</evidence>
<proteinExistence type="inferred from homology"/>
<evidence type="ECO:0000256" key="10">
    <source>
        <dbReference type="ARBA" id="ARBA00023295"/>
    </source>
</evidence>
<dbReference type="PANTHER" id="PTHR36577:SF3">
    <property type="entry name" value="DUF521 DOMAIN PROTEIN (AFU_ORTHOLOGUE AFUA_6G00490)"/>
    <property type="match status" value="1"/>
</dbReference>
<protein>
    <recommendedName>
        <fullName evidence="12">Endo-chitosanase</fullName>
        <ecNumber evidence="12">3.2.1.132</ecNumber>
    </recommendedName>
</protein>
<feature type="domain" description="Phosphomevalonate dehydratase large subunit-like" evidence="15">
    <location>
        <begin position="156"/>
        <end position="533"/>
    </location>
</feature>
<dbReference type="SUPFAM" id="SSF52016">
    <property type="entry name" value="LeuD/IlvD-like"/>
    <property type="match status" value="1"/>
</dbReference>
<dbReference type="EC" id="3.2.1.132" evidence="12"/>
<keyword evidence="6 12" id="KW-0378">Hydrolase</keyword>
<evidence type="ECO:0000256" key="13">
    <source>
        <dbReference type="SAM" id="MobiDB-lite"/>
    </source>
</evidence>
<dbReference type="EMBL" id="JAIBSC010000094">
    <property type="protein sequence ID" value="KAH1898493.1"/>
    <property type="molecule type" value="Genomic_DNA"/>
</dbReference>
<gene>
    <name evidence="16" type="ORF">KXV57_009546</name>
</gene>
<comment type="function">
    <text evidence="12">Chitosanase catalyzing the endo-type cleavage of chitosan, the deacylated form of chitin. Chitosanase may be crucial in the degradation of the deacetylated portion of chitin in the fungal cell wall.</text>
</comment>
<reference evidence="16" key="1">
    <citation type="submission" date="2021-08" db="EMBL/GenBank/DDBJ databases">
        <title>Global Aspergillus fumigatus from environmental and clinical sources.</title>
        <authorList>
            <person name="Barber A."/>
            <person name="Sae-Ong T."/>
        </authorList>
    </citation>
    <scope>NUCLEOTIDE SEQUENCE</scope>
    <source>
        <strain evidence="16">NRZ-2016-071</strain>
    </source>
</reference>
<comment type="similarity">
    <text evidence="3 12">Belongs to the glycosyl hydrolase 75 family.</text>
</comment>
<evidence type="ECO:0000259" key="14">
    <source>
        <dbReference type="Pfam" id="PF01989"/>
    </source>
</evidence>
<name>A0A9P8N8N6_ASPFM</name>
<evidence type="ECO:0000259" key="15">
    <source>
        <dbReference type="Pfam" id="PF04412"/>
    </source>
</evidence>
<keyword evidence="5" id="KW-0732">Signal</keyword>
<dbReference type="InterPro" id="IPR009939">
    <property type="entry name" value="Chitosanase_fungal"/>
</dbReference>
<dbReference type="GO" id="GO:0016829">
    <property type="term" value="F:lyase activity"/>
    <property type="evidence" value="ECO:0007669"/>
    <property type="project" value="UniProtKB-KW"/>
</dbReference>
<organism evidence="16 17">
    <name type="scientific">Aspergillus fumigatus</name>
    <name type="common">Neosartorya fumigata</name>
    <dbReference type="NCBI Taxonomy" id="746128"/>
    <lineage>
        <taxon>Eukaryota</taxon>
        <taxon>Fungi</taxon>
        <taxon>Dikarya</taxon>
        <taxon>Ascomycota</taxon>
        <taxon>Pezizomycotina</taxon>
        <taxon>Eurotiomycetes</taxon>
        <taxon>Eurotiomycetidae</taxon>
        <taxon>Eurotiales</taxon>
        <taxon>Aspergillaceae</taxon>
        <taxon>Aspergillus</taxon>
        <taxon>Aspergillus subgen. Fumigati</taxon>
    </lineage>
</organism>
<evidence type="ECO:0000256" key="5">
    <source>
        <dbReference type="ARBA" id="ARBA00022729"/>
    </source>
</evidence>
<feature type="region of interest" description="Disordered" evidence="13">
    <location>
        <begin position="845"/>
        <end position="889"/>
    </location>
</feature>
<evidence type="ECO:0000256" key="7">
    <source>
        <dbReference type="ARBA" id="ARBA00023004"/>
    </source>
</evidence>
<feature type="domain" description="Phosphomevalonate dehydratase small subunit-like" evidence="14">
    <location>
        <begin position="24"/>
        <end position="108"/>
    </location>
</feature>
<keyword evidence="4" id="KW-0964">Secreted</keyword>
<dbReference type="GO" id="GO:0005576">
    <property type="term" value="C:extracellular region"/>
    <property type="evidence" value="ECO:0007669"/>
    <property type="project" value="UniProtKB-SubCell"/>
</dbReference>
<dbReference type="PANTHER" id="PTHR36577">
    <property type="entry name" value="DUF521 DOMAIN PROTEIN (AFU_ORTHOLOGUE AFUA_6G00490)"/>
    <property type="match status" value="1"/>
</dbReference>
<evidence type="ECO:0000256" key="4">
    <source>
        <dbReference type="ARBA" id="ARBA00022525"/>
    </source>
</evidence>
<dbReference type="Gene3D" id="3.50.30.10">
    <property type="entry name" value="Phosphohistidine domain"/>
    <property type="match status" value="1"/>
</dbReference>
<dbReference type="InterPro" id="IPR007506">
    <property type="entry name" value="PMDh-L-like_dom"/>
</dbReference>
<keyword evidence="11 12" id="KW-0624">Polysaccharide degradation</keyword>
<keyword evidence="10 12" id="KW-0326">Glycosidase</keyword>
<evidence type="ECO:0000256" key="11">
    <source>
        <dbReference type="ARBA" id="ARBA00023326"/>
    </source>
</evidence>
<evidence type="ECO:0000256" key="2">
    <source>
        <dbReference type="ARBA" id="ARBA00004613"/>
    </source>
</evidence>
<evidence type="ECO:0000256" key="8">
    <source>
        <dbReference type="ARBA" id="ARBA00023239"/>
    </source>
</evidence>
<feature type="compositionally biased region" description="Acidic residues" evidence="13">
    <location>
        <begin position="865"/>
        <end position="876"/>
    </location>
</feature>
<comment type="subcellular location">
    <subcellularLocation>
        <location evidence="2 12">Secreted</location>
    </subcellularLocation>
</comment>
<comment type="catalytic activity">
    <reaction evidence="1 12">
        <text>Endohydrolysis of beta-(1-&gt;4)-linkages between D-glucosamine residues in a partly acetylated chitosan.</text>
        <dbReference type="EC" id="3.2.1.132"/>
    </reaction>
</comment>
<dbReference type="GO" id="GO:0000272">
    <property type="term" value="P:polysaccharide catabolic process"/>
    <property type="evidence" value="ECO:0007669"/>
    <property type="project" value="UniProtKB-KW"/>
</dbReference>
<dbReference type="InterPro" id="IPR002840">
    <property type="entry name" value="PMDh-S-like_dom"/>
</dbReference>
<comment type="caution">
    <text evidence="16">The sequence shown here is derived from an EMBL/GenBank/DDBJ whole genome shotgun (WGS) entry which is preliminary data.</text>
</comment>
<feature type="compositionally biased region" description="Basic and acidic residues" evidence="13">
    <location>
        <begin position="877"/>
        <end position="889"/>
    </location>
</feature>
<evidence type="ECO:0000256" key="1">
    <source>
        <dbReference type="ARBA" id="ARBA00000405"/>
    </source>
</evidence>
<accession>A0A9P8N8N6</accession>
<dbReference type="GO" id="GO:0016977">
    <property type="term" value="F:chitosanase activity"/>
    <property type="evidence" value="ECO:0007669"/>
    <property type="project" value="UniProtKB-EC"/>
</dbReference>
<dbReference type="Pfam" id="PF07335">
    <property type="entry name" value="Glyco_hydro_75"/>
    <property type="match status" value="1"/>
</dbReference>
<dbReference type="Pfam" id="PF01989">
    <property type="entry name" value="AcnX_swivel_put"/>
    <property type="match status" value="1"/>
</dbReference>
<dbReference type="CDD" id="cd01356">
    <property type="entry name" value="AcnX_swivel"/>
    <property type="match status" value="1"/>
</dbReference>